<evidence type="ECO:0000313" key="2">
    <source>
        <dbReference type="Proteomes" id="UP001166571"/>
    </source>
</evidence>
<dbReference type="Pfam" id="PF14412">
    <property type="entry name" value="AHH"/>
    <property type="match status" value="1"/>
</dbReference>
<organism evidence="1 2">
    <name type="scientific">Sphingopyxis jiangsuensis</name>
    <dbReference type="NCBI Taxonomy" id="2871171"/>
    <lineage>
        <taxon>Bacteria</taxon>
        <taxon>Pseudomonadati</taxon>
        <taxon>Pseudomonadota</taxon>
        <taxon>Alphaproteobacteria</taxon>
        <taxon>Sphingomonadales</taxon>
        <taxon>Sphingomonadaceae</taxon>
        <taxon>Sphingopyxis</taxon>
    </lineage>
</organism>
<dbReference type="Proteomes" id="UP001166571">
    <property type="component" value="Unassembled WGS sequence"/>
</dbReference>
<name>A0ABS7MBM3_9SPHN</name>
<reference evidence="1" key="1">
    <citation type="submission" date="2021-08" db="EMBL/GenBank/DDBJ databases">
        <title>Sphingopyxis panaciterrulae sp. nov., isolated from the surface water of the Yellow Sea.</title>
        <authorList>
            <person name="Gao Z."/>
            <person name="Zhang D."/>
            <person name="Zhang A."/>
        </authorList>
    </citation>
    <scope>NUCLEOTIDE SEQUENCE</scope>
    <source>
        <strain evidence="1">XHP0097</strain>
    </source>
</reference>
<dbReference type="EMBL" id="JAILXK010000001">
    <property type="protein sequence ID" value="MBY4636427.1"/>
    <property type="molecule type" value="Genomic_DNA"/>
</dbReference>
<dbReference type="InterPro" id="IPR032871">
    <property type="entry name" value="AHH_dom_containing"/>
</dbReference>
<dbReference type="RefSeq" id="WP_222135899.1">
    <property type="nucleotide sequence ID" value="NZ_JAILXK010000001.1"/>
</dbReference>
<keyword evidence="2" id="KW-1185">Reference proteome</keyword>
<sequence>MAARWHCAPPARAGFQRHHLIPVAILRRSQMATMFDHLRREGFALQQFDRNGVMPPAREEMALRSGHALHRGPHRGYTDVIAARVEQVRATFERQAHSDYCTARRTAVMRLCLIRNRMRRALTDGHRGGFWLNRRDPMRLFVDRPYLDAAIDRMYALVSG</sequence>
<comment type="caution">
    <text evidence="1">The sequence shown here is derived from an EMBL/GenBank/DDBJ whole genome shotgun (WGS) entry which is preliminary data.</text>
</comment>
<accession>A0ABS7MBM3</accession>
<protein>
    <submittedName>
        <fullName evidence="1">AHH domain-containing protein</fullName>
    </submittedName>
</protein>
<proteinExistence type="predicted"/>
<evidence type="ECO:0000313" key="1">
    <source>
        <dbReference type="EMBL" id="MBY4636427.1"/>
    </source>
</evidence>
<gene>
    <name evidence="1" type="ORF">K5P26_04645</name>
</gene>